<reference evidence="1 2" key="1">
    <citation type="journal article" date="2018" name="Front. Plant Sci.">
        <title>Red Clover (Trifolium pratense) and Zigzag Clover (T. medium) - A Picture of Genomic Similarities and Differences.</title>
        <authorList>
            <person name="Dluhosova J."/>
            <person name="Istvanek J."/>
            <person name="Nedelnik J."/>
            <person name="Repkova J."/>
        </authorList>
    </citation>
    <scope>NUCLEOTIDE SEQUENCE [LARGE SCALE GENOMIC DNA]</scope>
    <source>
        <strain evidence="2">cv. 10/8</strain>
        <tissue evidence="1">Leaf</tissue>
    </source>
</reference>
<dbReference type="AlphaFoldDB" id="A0A392T2Q1"/>
<protein>
    <submittedName>
        <fullName evidence="1">Uncharacterized protein</fullName>
    </submittedName>
</protein>
<name>A0A392T2Q1_9FABA</name>
<organism evidence="1 2">
    <name type="scientific">Trifolium medium</name>
    <dbReference type="NCBI Taxonomy" id="97028"/>
    <lineage>
        <taxon>Eukaryota</taxon>
        <taxon>Viridiplantae</taxon>
        <taxon>Streptophyta</taxon>
        <taxon>Embryophyta</taxon>
        <taxon>Tracheophyta</taxon>
        <taxon>Spermatophyta</taxon>
        <taxon>Magnoliopsida</taxon>
        <taxon>eudicotyledons</taxon>
        <taxon>Gunneridae</taxon>
        <taxon>Pentapetalae</taxon>
        <taxon>rosids</taxon>
        <taxon>fabids</taxon>
        <taxon>Fabales</taxon>
        <taxon>Fabaceae</taxon>
        <taxon>Papilionoideae</taxon>
        <taxon>50 kb inversion clade</taxon>
        <taxon>NPAAA clade</taxon>
        <taxon>Hologalegina</taxon>
        <taxon>IRL clade</taxon>
        <taxon>Trifolieae</taxon>
        <taxon>Trifolium</taxon>
    </lineage>
</organism>
<evidence type="ECO:0000313" key="1">
    <source>
        <dbReference type="EMBL" id="MCI55042.1"/>
    </source>
</evidence>
<dbReference type="EMBL" id="LXQA010489634">
    <property type="protein sequence ID" value="MCI55042.1"/>
    <property type="molecule type" value="Genomic_DNA"/>
</dbReference>
<feature type="non-terminal residue" evidence="1">
    <location>
        <position position="35"/>
    </location>
</feature>
<dbReference type="Proteomes" id="UP000265520">
    <property type="component" value="Unassembled WGS sequence"/>
</dbReference>
<keyword evidence="2" id="KW-1185">Reference proteome</keyword>
<accession>A0A392T2Q1</accession>
<comment type="caution">
    <text evidence="1">The sequence shown here is derived from an EMBL/GenBank/DDBJ whole genome shotgun (WGS) entry which is preliminary data.</text>
</comment>
<evidence type="ECO:0000313" key="2">
    <source>
        <dbReference type="Proteomes" id="UP000265520"/>
    </source>
</evidence>
<proteinExistence type="predicted"/>
<sequence>MSITARLVAEWSSKDYWDVGVFFNVHNHKIYWEYQ</sequence>